<name>A0A644T1E8_9ZZZZ</name>
<dbReference type="CDD" id="cd04681">
    <property type="entry name" value="NUDIX_Hydrolase"/>
    <property type="match status" value="1"/>
</dbReference>
<dbReference type="GO" id="GO:0016787">
    <property type="term" value="F:hydrolase activity"/>
    <property type="evidence" value="ECO:0007669"/>
    <property type="project" value="UniProtKB-KW"/>
</dbReference>
<dbReference type="InterPro" id="IPR015797">
    <property type="entry name" value="NUDIX_hydrolase-like_dom_sf"/>
</dbReference>
<evidence type="ECO:0000256" key="1">
    <source>
        <dbReference type="ARBA" id="ARBA00022801"/>
    </source>
</evidence>
<dbReference type="SUPFAM" id="SSF55811">
    <property type="entry name" value="Nudix"/>
    <property type="match status" value="1"/>
</dbReference>
<reference evidence="3" key="1">
    <citation type="submission" date="2019-08" db="EMBL/GenBank/DDBJ databases">
        <authorList>
            <person name="Kucharzyk K."/>
            <person name="Murdoch R.W."/>
            <person name="Higgins S."/>
            <person name="Loffler F."/>
        </authorList>
    </citation>
    <scope>NUCLEOTIDE SEQUENCE</scope>
</reference>
<evidence type="ECO:0000259" key="2">
    <source>
        <dbReference type="PROSITE" id="PS51462"/>
    </source>
</evidence>
<evidence type="ECO:0000313" key="3">
    <source>
        <dbReference type="EMBL" id="MPL59751.1"/>
    </source>
</evidence>
<dbReference type="PROSITE" id="PS51462">
    <property type="entry name" value="NUDIX"/>
    <property type="match status" value="1"/>
</dbReference>
<dbReference type="PANTHER" id="PTHR43736">
    <property type="entry name" value="ADP-RIBOSE PYROPHOSPHATASE"/>
    <property type="match status" value="1"/>
</dbReference>
<feature type="domain" description="Nudix hydrolase" evidence="2">
    <location>
        <begin position="50"/>
        <end position="184"/>
    </location>
</feature>
<dbReference type="InterPro" id="IPR000086">
    <property type="entry name" value="NUDIX_hydrolase_dom"/>
</dbReference>
<accession>A0A644T1E8</accession>
<keyword evidence="1 3" id="KW-0378">Hydrolase</keyword>
<protein>
    <submittedName>
        <fullName evidence="3">NADH pyrophosphatase</fullName>
        <ecNumber evidence="3">3.6.1.22</ecNumber>
    </submittedName>
</protein>
<gene>
    <name evidence="3" type="primary">nudC_2</name>
    <name evidence="3" type="ORF">SDC9_05306</name>
</gene>
<dbReference type="Pfam" id="PF00293">
    <property type="entry name" value="NUDIX"/>
    <property type="match status" value="1"/>
</dbReference>
<dbReference type="InterPro" id="IPR020476">
    <property type="entry name" value="Nudix_hydrolase"/>
</dbReference>
<organism evidence="3">
    <name type="scientific">bioreactor metagenome</name>
    <dbReference type="NCBI Taxonomy" id="1076179"/>
    <lineage>
        <taxon>unclassified sequences</taxon>
        <taxon>metagenomes</taxon>
        <taxon>ecological metagenomes</taxon>
    </lineage>
</organism>
<dbReference type="PRINTS" id="PR00502">
    <property type="entry name" value="NUDIXFAMILY"/>
</dbReference>
<comment type="caution">
    <text evidence="3">The sequence shown here is derived from an EMBL/GenBank/DDBJ whole genome shotgun (WGS) entry which is preliminary data.</text>
</comment>
<proteinExistence type="predicted"/>
<sequence>MEKQPISEARDPQSANPAGLFRFCPSCGGPGIDWSGRFWRCGGCGFEYFHNVAAAAGLILNSGGSCLFLRRAKEPRRGCLALPGGFVDPGESAEQALLRECREELGWAPKDIRFLASFPNRYGFQKVEYWTCDLFFIADLGKKEAARLSPDPDEATGLEWIEFGSLPWESIAFESTRQALRQYLLRI</sequence>
<dbReference type="EC" id="3.6.1.22" evidence="3"/>
<dbReference type="AlphaFoldDB" id="A0A644T1E8"/>
<dbReference type="EMBL" id="VSSQ01000010">
    <property type="protein sequence ID" value="MPL59751.1"/>
    <property type="molecule type" value="Genomic_DNA"/>
</dbReference>
<dbReference type="Gene3D" id="3.90.79.10">
    <property type="entry name" value="Nucleoside Triphosphate Pyrophosphohydrolase"/>
    <property type="match status" value="1"/>
</dbReference>
<dbReference type="PANTHER" id="PTHR43736:SF1">
    <property type="entry name" value="DIHYDRONEOPTERIN TRIPHOSPHATE DIPHOSPHATASE"/>
    <property type="match status" value="1"/>
</dbReference>